<proteinExistence type="predicted"/>
<evidence type="ECO:0000313" key="2">
    <source>
        <dbReference type="EMBL" id="SMQ46878.1"/>
    </source>
</evidence>
<feature type="region of interest" description="Disordered" evidence="1">
    <location>
        <begin position="1"/>
        <end position="34"/>
    </location>
</feature>
<reference evidence="2 3" key="1">
    <citation type="submission" date="2016-06" db="EMBL/GenBank/DDBJ databases">
        <authorList>
            <person name="Kjaerup R.B."/>
            <person name="Dalgaard T.S."/>
            <person name="Juul-Madsen H.R."/>
        </authorList>
    </citation>
    <scope>NUCLEOTIDE SEQUENCE [LARGE SCALE GENOMIC DNA]</scope>
</reference>
<dbReference type="Proteomes" id="UP000215127">
    <property type="component" value="Chromosome 1"/>
</dbReference>
<evidence type="ECO:0000313" key="3">
    <source>
        <dbReference type="Proteomes" id="UP000215127"/>
    </source>
</evidence>
<accession>A0A1X7RHH8</accession>
<protein>
    <submittedName>
        <fullName evidence="2">Uncharacterized protein</fullName>
    </submittedName>
</protein>
<organism evidence="2 3">
    <name type="scientific">Zymoseptoria tritici (strain ST99CH_3D7)</name>
    <dbReference type="NCBI Taxonomy" id="1276538"/>
    <lineage>
        <taxon>Eukaryota</taxon>
        <taxon>Fungi</taxon>
        <taxon>Dikarya</taxon>
        <taxon>Ascomycota</taxon>
        <taxon>Pezizomycotina</taxon>
        <taxon>Dothideomycetes</taxon>
        <taxon>Dothideomycetidae</taxon>
        <taxon>Mycosphaerellales</taxon>
        <taxon>Mycosphaerellaceae</taxon>
        <taxon>Zymoseptoria</taxon>
    </lineage>
</organism>
<feature type="compositionally biased region" description="Polar residues" evidence="1">
    <location>
        <begin position="1"/>
        <end position="11"/>
    </location>
</feature>
<sequence length="129" mass="14556">MDTAGSFTAGQRYQEPTKGSAHEPPLDASQAPSIGKAYGTRPVLLQDQPTAVDHVGGQNSCLQPLCAFCGPRWLAQCYGEEQQRLQLLQRGHWIEWRSPQNENDQPCIVHVRVLEEHIHFITLWILPMK</sequence>
<dbReference type="AlphaFoldDB" id="A0A1X7RHH8"/>
<evidence type="ECO:0000256" key="1">
    <source>
        <dbReference type="SAM" id="MobiDB-lite"/>
    </source>
</evidence>
<gene>
    <name evidence="2" type="ORF">ZT3D7_G2025</name>
</gene>
<name>A0A1X7RHH8_ZYMT9</name>
<keyword evidence="3" id="KW-1185">Reference proteome</keyword>
<dbReference type="EMBL" id="LT853692">
    <property type="protein sequence ID" value="SMQ46878.1"/>
    <property type="molecule type" value="Genomic_DNA"/>
</dbReference>